<evidence type="ECO:0000313" key="2">
    <source>
        <dbReference type="Proteomes" id="UP000671952"/>
    </source>
</evidence>
<dbReference type="Proteomes" id="UP000671952">
    <property type="component" value="Segment"/>
</dbReference>
<accession>A0A858WJ91</accession>
<keyword evidence="2" id="KW-1185">Reference proteome</keyword>
<gene>
    <name evidence="1" type="ORF">XccvBFoX4_gp25</name>
</gene>
<sequence length="146" mass="16173">MTVDEYGYDLQGCVYRGLGITGDNRGETILSILESPRPDIQRFAGELGQATHEPTWMLLLNGRTQDDPENPSDPSYNFMYAVERHLFRLKAVKNNGNPLYPEEYLLGRLITAISWGPGVVRPLSDEVSASTNFFLPVRLGVAGAQG</sequence>
<evidence type="ECO:0000313" key="1">
    <source>
        <dbReference type="EMBL" id="QJI52979.1"/>
    </source>
</evidence>
<reference evidence="1" key="1">
    <citation type="submission" date="2020-03" db="EMBL/GenBank/DDBJ databases">
        <title>Development of an integrated pest management strategy to control Xanthomonas campestris pv. campestris by using bacteriophages.</title>
        <authorList>
            <person name="Holtappels D."/>
            <person name="Rombouts S."/>
            <person name="Lavigne R."/>
            <person name="Wagemans J."/>
        </authorList>
    </citation>
    <scope>NUCLEOTIDE SEQUENCE</scope>
</reference>
<dbReference type="EMBL" id="MT161385">
    <property type="protein sequence ID" value="QJI52979.1"/>
    <property type="molecule type" value="Genomic_DNA"/>
</dbReference>
<proteinExistence type="predicted"/>
<protein>
    <submittedName>
        <fullName evidence="1">Uncharacterized protein</fullName>
    </submittedName>
</protein>
<organism evidence="1 2">
    <name type="scientific">Xanthomonas phage FoX4</name>
    <dbReference type="NCBI Taxonomy" id="2723900"/>
    <lineage>
        <taxon>Viruses</taxon>
        <taxon>Duplodnaviria</taxon>
        <taxon>Heunggongvirae</taxon>
        <taxon>Uroviricota</taxon>
        <taxon>Caudoviricetes</taxon>
        <taxon>Foxquatrovirus</taxon>
        <taxon>Foxquatrovirus fox4</taxon>
    </lineage>
</organism>
<name>A0A858WJ91_9CAUD</name>